<dbReference type="EMBL" id="JBHTHR010000057">
    <property type="protein sequence ID" value="MFD0800473.1"/>
    <property type="molecule type" value="Genomic_DNA"/>
</dbReference>
<organism evidence="1 2">
    <name type="scientific">Streptomonospora algeriensis</name>
    <dbReference type="NCBI Taxonomy" id="995084"/>
    <lineage>
        <taxon>Bacteria</taxon>
        <taxon>Bacillati</taxon>
        <taxon>Actinomycetota</taxon>
        <taxon>Actinomycetes</taxon>
        <taxon>Streptosporangiales</taxon>
        <taxon>Nocardiopsidaceae</taxon>
        <taxon>Streptomonospora</taxon>
    </lineage>
</organism>
<reference evidence="2" key="1">
    <citation type="journal article" date="2019" name="Int. J. Syst. Evol. Microbiol.">
        <title>The Global Catalogue of Microorganisms (GCM) 10K type strain sequencing project: providing services to taxonomists for standard genome sequencing and annotation.</title>
        <authorList>
            <consortium name="The Broad Institute Genomics Platform"/>
            <consortium name="The Broad Institute Genome Sequencing Center for Infectious Disease"/>
            <person name="Wu L."/>
            <person name="Ma J."/>
        </authorList>
    </citation>
    <scope>NUCLEOTIDE SEQUENCE [LARGE SCALE GENOMIC DNA]</scope>
    <source>
        <strain evidence="2">CCUG 63369</strain>
    </source>
</reference>
<dbReference type="Proteomes" id="UP001596956">
    <property type="component" value="Unassembled WGS sequence"/>
</dbReference>
<keyword evidence="2" id="KW-1185">Reference proteome</keyword>
<sequence>MTIFAILTVAATAALLAAQCLDRLDHTKQAALRDARAERAEEK</sequence>
<proteinExistence type="predicted"/>
<evidence type="ECO:0000313" key="2">
    <source>
        <dbReference type="Proteomes" id="UP001596956"/>
    </source>
</evidence>
<evidence type="ECO:0000313" key="1">
    <source>
        <dbReference type="EMBL" id="MFD0800473.1"/>
    </source>
</evidence>
<protein>
    <submittedName>
        <fullName evidence="1">Uncharacterized protein</fullName>
    </submittedName>
</protein>
<comment type="caution">
    <text evidence="1">The sequence shown here is derived from an EMBL/GenBank/DDBJ whole genome shotgun (WGS) entry which is preliminary data.</text>
</comment>
<gene>
    <name evidence="1" type="ORF">ACFQZU_03950</name>
</gene>
<accession>A0ABW3BCM0</accession>
<name>A0ABW3BCM0_9ACTN</name>